<evidence type="ECO:0000256" key="5">
    <source>
        <dbReference type="ARBA" id="ARBA00023284"/>
    </source>
</evidence>
<dbReference type="PANTHER" id="PTHR45663:SF11">
    <property type="entry name" value="GEO12009P1"/>
    <property type="match status" value="1"/>
</dbReference>
<keyword evidence="2" id="KW-0813">Transport</keyword>
<dbReference type="CDD" id="cd02947">
    <property type="entry name" value="TRX_family"/>
    <property type="match status" value="1"/>
</dbReference>
<dbReference type="EMBL" id="MFGJ01000001">
    <property type="protein sequence ID" value="OGF33333.1"/>
    <property type="molecule type" value="Genomic_DNA"/>
</dbReference>
<feature type="active site" description="Nucleophile" evidence="8">
    <location>
        <position position="35"/>
    </location>
</feature>
<dbReference type="GO" id="GO:0015035">
    <property type="term" value="F:protein-disulfide reductase activity"/>
    <property type="evidence" value="ECO:0007669"/>
    <property type="project" value="UniProtKB-UniRule"/>
</dbReference>
<proteinExistence type="inferred from homology"/>
<name>A0A1F5T3L0_9BACT</name>
<keyword evidence="5 9" id="KW-0676">Redox-active center</keyword>
<feature type="domain" description="Thioredoxin" evidence="10">
    <location>
        <begin position="1"/>
        <end position="107"/>
    </location>
</feature>
<evidence type="ECO:0000259" key="10">
    <source>
        <dbReference type="PROSITE" id="PS51352"/>
    </source>
</evidence>
<evidence type="ECO:0000256" key="9">
    <source>
        <dbReference type="PIRSR" id="PIRSR000077-4"/>
    </source>
</evidence>
<dbReference type="GO" id="GO:0045454">
    <property type="term" value="P:cell redox homeostasis"/>
    <property type="evidence" value="ECO:0007669"/>
    <property type="project" value="TreeGrafter"/>
</dbReference>
<dbReference type="AlphaFoldDB" id="A0A1F5T3L0"/>
<dbReference type="SUPFAM" id="SSF52833">
    <property type="entry name" value="Thioredoxin-like"/>
    <property type="match status" value="1"/>
</dbReference>
<comment type="caution">
    <text evidence="11">The sequence shown here is derived from an EMBL/GenBank/DDBJ whole genome shotgun (WGS) entry which is preliminary data.</text>
</comment>
<dbReference type="Pfam" id="PF00085">
    <property type="entry name" value="Thioredoxin"/>
    <property type="match status" value="1"/>
</dbReference>
<comment type="similarity">
    <text evidence="1 7">Belongs to the thioredoxin family.</text>
</comment>
<evidence type="ECO:0000313" key="12">
    <source>
        <dbReference type="Proteomes" id="UP000179001"/>
    </source>
</evidence>
<keyword evidence="3" id="KW-0249">Electron transport</keyword>
<sequence>MSELNLTDANFDQEVKNYKDKPVLVDFFATWCGPCQVMGPIIDELSEELAGSGIKIAKLNVDESQAKAGEYGVMSIPTIIIFKNGEEKERLLGIQDKASLKQKLEAL</sequence>
<evidence type="ECO:0000256" key="3">
    <source>
        <dbReference type="ARBA" id="ARBA00022982"/>
    </source>
</evidence>
<dbReference type="PANTHER" id="PTHR45663">
    <property type="entry name" value="GEO12009P1"/>
    <property type="match status" value="1"/>
</dbReference>
<dbReference type="PROSITE" id="PS00194">
    <property type="entry name" value="THIOREDOXIN_1"/>
    <property type="match status" value="1"/>
</dbReference>
<gene>
    <name evidence="11" type="ORF">A2478_01370</name>
</gene>
<evidence type="ECO:0000256" key="7">
    <source>
        <dbReference type="PIRNR" id="PIRNR000077"/>
    </source>
</evidence>
<evidence type="ECO:0000256" key="8">
    <source>
        <dbReference type="PIRSR" id="PIRSR000077-1"/>
    </source>
</evidence>
<keyword evidence="4 9" id="KW-1015">Disulfide bond</keyword>
<feature type="site" description="Contributes to redox potential value" evidence="8">
    <location>
        <position position="34"/>
    </location>
</feature>
<dbReference type="InterPro" id="IPR017937">
    <property type="entry name" value="Thioredoxin_CS"/>
</dbReference>
<dbReference type="Gene3D" id="3.40.30.10">
    <property type="entry name" value="Glutaredoxin"/>
    <property type="match status" value="1"/>
</dbReference>
<dbReference type="InterPro" id="IPR036249">
    <property type="entry name" value="Thioredoxin-like_sf"/>
</dbReference>
<dbReference type="Proteomes" id="UP000179001">
    <property type="component" value="Unassembled WGS sequence"/>
</dbReference>
<feature type="active site" description="Nucleophile" evidence="8">
    <location>
        <position position="32"/>
    </location>
</feature>
<dbReference type="STRING" id="1798002.A2478_01370"/>
<feature type="disulfide bond" description="Redox-active" evidence="9">
    <location>
        <begin position="32"/>
        <end position="35"/>
    </location>
</feature>
<evidence type="ECO:0000256" key="4">
    <source>
        <dbReference type="ARBA" id="ARBA00023157"/>
    </source>
</evidence>
<dbReference type="InterPro" id="IPR005746">
    <property type="entry name" value="Thioredoxin"/>
</dbReference>
<dbReference type="PRINTS" id="PR00421">
    <property type="entry name" value="THIOREDOXIN"/>
</dbReference>
<feature type="site" description="Contributes to redox potential value" evidence="8">
    <location>
        <position position="33"/>
    </location>
</feature>
<evidence type="ECO:0000256" key="2">
    <source>
        <dbReference type="ARBA" id="ARBA00022448"/>
    </source>
</evidence>
<feature type="site" description="Deprotonates C-terminal active site Cys" evidence="8">
    <location>
        <position position="26"/>
    </location>
</feature>
<evidence type="ECO:0000256" key="1">
    <source>
        <dbReference type="ARBA" id="ARBA00008987"/>
    </source>
</evidence>
<dbReference type="GO" id="GO:0005829">
    <property type="term" value="C:cytosol"/>
    <property type="evidence" value="ECO:0007669"/>
    <property type="project" value="TreeGrafter"/>
</dbReference>
<organism evidence="11 12">
    <name type="scientific">Candidatus Falkowbacteria bacterium RIFOXYC2_FULL_36_12</name>
    <dbReference type="NCBI Taxonomy" id="1798002"/>
    <lineage>
        <taxon>Bacteria</taxon>
        <taxon>Candidatus Falkowiibacteriota</taxon>
    </lineage>
</organism>
<dbReference type="PIRSF" id="PIRSF000077">
    <property type="entry name" value="Thioredoxin"/>
    <property type="match status" value="1"/>
</dbReference>
<evidence type="ECO:0000313" key="11">
    <source>
        <dbReference type="EMBL" id="OGF33333.1"/>
    </source>
</evidence>
<dbReference type="NCBIfam" id="TIGR01068">
    <property type="entry name" value="thioredoxin"/>
    <property type="match status" value="1"/>
</dbReference>
<protein>
    <recommendedName>
        <fullName evidence="6 7">Thioredoxin</fullName>
    </recommendedName>
</protein>
<reference evidence="11 12" key="1">
    <citation type="journal article" date="2016" name="Nat. Commun.">
        <title>Thousands of microbial genomes shed light on interconnected biogeochemical processes in an aquifer system.</title>
        <authorList>
            <person name="Anantharaman K."/>
            <person name="Brown C.T."/>
            <person name="Hug L.A."/>
            <person name="Sharon I."/>
            <person name="Castelle C.J."/>
            <person name="Probst A.J."/>
            <person name="Thomas B.C."/>
            <person name="Singh A."/>
            <person name="Wilkins M.J."/>
            <person name="Karaoz U."/>
            <person name="Brodie E.L."/>
            <person name="Williams K.H."/>
            <person name="Hubbard S.S."/>
            <person name="Banfield J.F."/>
        </authorList>
    </citation>
    <scope>NUCLEOTIDE SEQUENCE [LARGE SCALE GENOMIC DNA]</scope>
</reference>
<dbReference type="PROSITE" id="PS51352">
    <property type="entry name" value="THIOREDOXIN_2"/>
    <property type="match status" value="1"/>
</dbReference>
<dbReference type="InterPro" id="IPR013766">
    <property type="entry name" value="Thioredoxin_domain"/>
</dbReference>
<accession>A0A1F5T3L0</accession>
<dbReference type="FunFam" id="3.40.30.10:FF:000001">
    <property type="entry name" value="Thioredoxin"/>
    <property type="match status" value="1"/>
</dbReference>
<evidence type="ECO:0000256" key="6">
    <source>
        <dbReference type="NCBIfam" id="TIGR01068"/>
    </source>
</evidence>